<organism evidence="1">
    <name type="scientific">Mycobacterium xenopi 4042</name>
    <dbReference type="NCBI Taxonomy" id="1299334"/>
    <lineage>
        <taxon>Bacteria</taxon>
        <taxon>Bacillati</taxon>
        <taxon>Actinomycetota</taxon>
        <taxon>Actinomycetes</taxon>
        <taxon>Mycobacteriales</taxon>
        <taxon>Mycobacteriaceae</taxon>
        <taxon>Mycobacterium</taxon>
    </lineage>
</organism>
<accession>X7ZBR5</accession>
<name>X7ZBR5_MYCXE</name>
<proteinExistence type="predicted"/>
<sequence length="65" mass="6576">MTPKIAAAPSNRPTTTLAAAGATNRFIGGSSKMRSWVVVNLAETQLAAAAWFSAPGGPGYRGSSP</sequence>
<comment type="caution">
    <text evidence="1">The sequence shown here is derived from an EMBL/GenBank/DDBJ whole genome shotgun (WGS) entry which is preliminary data.</text>
</comment>
<dbReference type="EMBL" id="JAOB01000080">
    <property type="protein sequence ID" value="EUA16188.1"/>
    <property type="molecule type" value="Genomic_DNA"/>
</dbReference>
<protein>
    <submittedName>
        <fullName evidence="1">Uncharacterized protein</fullName>
    </submittedName>
</protein>
<gene>
    <name evidence="1" type="ORF">I553_1163</name>
</gene>
<evidence type="ECO:0000313" key="1">
    <source>
        <dbReference type="EMBL" id="EUA16188.1"/>
    </source>
</evidence>
<dbReference type="AlphaFoldDB" id="X7ZBR5"/>
<reference evidence="1" key="1">
    <citation type="submission" date="2014-01" db="EMBL/GenBank/DDBJ databases">
        <authorList>
            <person name="Brown-Elliot B."/>
            <person name="Wallace R."/>
            <person name="Lenaerts A."/>
            <person name="Ordway D."/>
            <person name="DeGroote M.A."/>
            <person name="Parker T."/>
            <person name="Sizemore C."/>
            <person name="Tallon L.J."/>
            <person name="Sadzewicz L.K."/>
            <person name="Sengamalay N."/>
            <person name="Fraser C.M."/>
            <person name="Hine E."/>
            <person name="Shefchek K.A."/>
            <person name="Das S.P."/>
            <person name="Tettelin H."/>
        </authorList>
    </citation>
    <scope>NUCLEOTIDE SEQUENCE [LARGE SCALE GENOMIC DNA]</scope>
    <source>
        <strain evidence="1">4042</strain>
    </source>
</reference>